<dbReference type="Gene3D" id="3.40.980.10">
    <property type="entry name" value="MoaB/Mog-like domain"/>
    <property type="match status" value="1"/>
</dbReference>
<dbReference type="Pfam" id="PF00994">
    <property type="entry name" value="MoCF_biosynth"/>
    <property type="match status" value="1"/>
</dbReference>
<keyword evidence="12" id="KW-1185">Reference proteome</keyword>
<dbReference type="InterPro" id="IPR005110">
    <property type="entry name" value="MoeA_linker/N"/>
</dbReference>
<sequence>MYSRFLDPATKSKPLVGFKNSYALPKFGASRMPTERKRKVFKKLENVDVAFNKLLEKVPPKSPEPFEVDLLDSLGLYLAEDVVSNLSIPPFPRTSVDGYAVNSVSTWGASEDNPVRLKVKGRVKVGEEARIEIAPGEAVEVDTGSMLPPGADAVVPIEYVKEEGNEILVFRSVVPGENVLWPGTDVYPNELVFTEGERITSRVIAGLASIGRGKVKVRTVKVAVISTGNELVEPGKELPPGKVYDVNTYSLTTRLKEEGFEPIPLGVIPDDYEKMKRALEKAVEIADVVVTSGSTSAGPEDLVYRIVGELGEVIVHGLAFKPGKPVMLGAVKGKPVFGLAGHPDSAYFNLEKIVLPYLKLMVRAKSTSPRKVKATSGSTFTPARGRRTHVPVTLLEGNGYWAFPSSISDHAMVSYSKSDGYIVIPETRRAPVEVGEEVEVYLFGDPSYSYAFIGDVDVFVDEALRSFKEPVKFLPIGSFGGELASKTELKAVWLSPKASGKATIRIEVVTVGNEGKRIAVPHSNSFLYQFYLEYLKSKGLTPARARKELLHVGSYPTPQAICYAIKEGMAEFGFTTRASAEAYGLPYKRIGVAELKLGWKEGQDKLAEAILRSAEEAGYEVEPFG</sequence>
<dbReference type="InterPro" id="IPR036425">
    <property type="entry name" value="MoaB/Mog-like_dom_sf"/>
</dbReference>
<dbReference type="PANTHER" id="PTHR10192">
    <property type="entry name" value="MOLYBDOPTERIN BIOSYNTHESIS PROTEIN"/>
    <property type="match status" value="1"/>
</dbReference>
<dbReference type="PATRIC" id="fig|940295.4.peg.1013"/>
<dbReference type="UniPathway" id="UPA00344"/>
<accession>A0A0U2M9T8</accession>
<dbReference type="InterPro" id="IPR036135">
    <property type="entry name" value="MoeA_linker/N_sf"/>
</dbReference>
<dbReference type="EMBL" id="CP006867">
    <property type="protein sequence ID" value="ALU11837.1"/>
    <property type="molecule type" value="Genomic_DNA"/>
</dbReference>
<dbReference type="Gene3D" id="2.170.190.11">
    <property type="entry name" value="Molybdopterin biosynthesis moea protein, domain 3"/>
    <property type="match status" value="1"/>
</dbReference>
<dbReference type="Proteomes" id="UP000060778">
    <property type="component" value="Chromosome"/>
</dbReference>
<dbReference type="PANTHER" id="PTHR10192:SF5">
    <property type="entry name" value="GEPHYRIN"/>
    <property type="match status" value="1"/>
</dbReference>
<keyword evidence="5" id="KW-0808">Transferase</keyword>
<comment type="cofactor">
    <cofactor evidence="1">
        <name>Mg(2+)</name>
        <dbReference type="ChEBI" id="CHEBI:18420"/>
    </cofactor>
</comment>
<keyword evidence="6" id="KW-0479">Metal-binding</keyword>
<dbReference type="PROSITE" id="PS01079">
    <property type="entry name" value="MOCF_BIOSYNTHESIS_2"/>
    <property type="match status" value="1"/>
</dbReference>
<dbReference type="InterPro" id="IPR001453">
    <property type="entry name" value="MoaB/Mog_dom"/>
</dbReference>
<evidence type="ECO:0000256" key="9">
    <source>
        <dbReference type="ARBA" id="ARBA00047317"/>
    </source>
</evidence>
<dbReference type="InterPro" id="IPR036688">
    <property type="entry name" value="MoeA_C_domain_IV_sf"/>
</dbReference>
<dbReference type="Gene3D" id="3.90.105.10">
    <property type="entry name" value="Molybdopterin biosynthesis moea protein, domain 2"/>
    <property type="match status" value="1"/>
</dbReference>
<gene>
    <name evidence="11" type="ORF">EYM_05280</name>
</gene>
<evidence type="ECO:0000313" key="11">
    <source>
        <dbReference type="EMBL" id="ALU11837.1"/>
    </source>
</evidence>
<dbReference type="GO" id="GO:0006777">
    <property type="term" value="P:Mo-molybdopterin cofactor biosynthetic process"/>
    <property type="evidence" value="ECO:0007669"/>
    <property type="project" value="UniProtKB-KW"/>
</dbReference>
<dbReference type="SUPFAM" id="SSF53218">
    <property type="entry name" value="Molybdenum cofactor biosynthesis proteins"/>
    <property type="match status" value="1"/>
</dbReference>
<organism evidence="11 12">
    <name type="scientific">Ignicoccus islandicus DSM 13165</name>
    <dbReference type="NCBI Taxonomy" id="940295"/>
    <lineage>
        <taxon>Archaea</taxon>
        <taxon>Thermoproteota</taxon>
        <taxon>Thermoprotei</taxon>
        <taxon>Desulfurococcales</taxon>
        <taxon>Desulfurococcaceae</taxon>
        <taxon>Ignicoccus</taxon>
    </lineage>
</organism>
<dbReference type="Pfam" id="PF03454">
    <property type="entry name" value="MoeA_C"/>
    <property type="match status" value="1"/>
</dbReference>
<dbReference type="InterPro" id="IPR005111">
    <property type="entry name" value="MoeA_C_domain_IV"/>
</dbReference>
<dbReference type="AlphaFoldDB" id="A0A0U2M9T8"/>
<evidence type="ECO:0000256" key="3">
    <source>
        <dbReference type="ARBA" id="ARBA00013269"/>
    </source>
</evidence>
<dbReference type="STRING" id="940295.EYM_05280"/>
<dbReference type="SUPFAM" id="SSF63867">
    <property type="entry name" value="MoeA C-terminal domain-like"/>
    <property type="match status" value="1"/>
</dbReference>
<dbReference type="NCBIfam" id="NF045515">
    <property type="entry name" value="Glp_gephyrin"/>
    <property type="match status" value="1"/>
</dbReference>
<dbReference type="EC" id="2.10.1.1" evidence="3"/>
<comment type="pathway">
    <text evidence="2">Cofactor biosynthesis; molybdopterin biosynthesis.</text>
</comment>
<dbReference type="InterPro" id="IPR038987">
    <property type="entry name" value="MoeA-like"/>
</dbReference>
<keyword evidence="4" id="KW-0500">Molybdenum</keyword>
<evidence type="ECO:0000256" key="8">
    <source>
        <dbReference type="ARBA" id="ARBA00023150"/>
    </source>
</evidence>
<keyword evidence="8" id="KW-0501">Molybdenum cofactor biosynthesis</keyword>
<dbReference type="KEGG" id="iis:EYM_05280"/>
<dbReference type="InterPro" id="IPR008284">
    <property type="entry name" value="MoCF_biosynth_CS"/>
</dbReference>
<evidence type="ECO:0000256" key="4">
    <source>
        <dbReference type="ARBA" id="ARBA00022505"/>
    </source>
</evidence>
<comment type="catalytic activity">
    <reaction evidence="9">
        <text>adenylyl-molybdopterin + molybdate = Mo-molybdopterin + AMP + H(+)</text>
        <dbReference type="Rhea" id="RHEA:35047"/>
        <dbReference type="ChEBI" id="CHEBI:15378"/>
        <dbReference type="ChEBI" id="CHEBI:36264"/>
        <dbReference type="ChEBI" id="CHEBI:62727"/>
        <dbReference type="ChEBI" id="CHEBI:71302"/>
        <dbReference type="ChEBI" id="CHEBI:456215"/>
        <dbReference type="EC" id="2.10.1.1"/>
    </reaction>
</comment>
<evidence type="ECO:0000313" key="12">
    <source>
        <dbReference type="Proteomes" id="UP000060778"/>
    </source>
</evidence>
<proteinExistence type="predicted"/>
<dbReference type="FunFam" id="3.40.980.10:FF:000004">
    <property type="entry name" value="Molybdopterin molybdenumtransferase"/>
    <property type="match status" value="1"/>
</dbReference>
<keyword evidence="7" id="KW-0460">Magnesium</keyword>
<dbReference type="GO" id="GO:0061599">
    <property type="term" value="F:molybdopterin molybdotransferase activity"/>
    <property type="evidence" value="ECO:0007669"/>
    <property type="project" value="UniProtKB-EC"/>
</dbReference>
<evidence type="ECO:0000259" key="10">
    <source>
        <dbReference type="SMART" id="SM00852"/>
    </source>
</evidence>
<feature type="domain" description="MoaB/Mog" evidence="10">
    <location>
        <begin position="223"/>
        <end position="360"/>
    </location>
</feature>
<evidence type="ECO:0000256" key="7">
    <source>
        <dbReference type="ARBA" id="ARBA00022842"/>
    </source>
</evidence>
<evidence type="ECO:0000256" key="1">
    <source>
        <dbReference type="ARBA" id="ARBA00001946"/>
    </source>
</evidence>
<evidence type="ECO:0000256" key="5">
    <source>
        <dbReference type="ARBA" id="ARBA00022679"/>
    </source>
</evidence>
<dbReference type="SUPFAM" id="SSF63882">
    <property type="entry name" value="MoeA N-terminal region -like"/>
    <property type="match status" value="1"/>
</dbReference>
<dbReference type="CDD" id="cd00887">
    <property type="entry name" value="MoeA"/>
    <property type="match status" value="1"/>
</dbReference>
<evidence type="ECO:0000256" key="2">
    <source>
        <dbReference type="ARBA" id="ARBA00005046"/>
    </source>
</evidence>
<dbReference type="SMART" id="SM00852">
    <property type="entry name" value="MoCF_biosynth"/>
    <property type="match status" value="1"/>
</dbReference>
<reference evidence="11 12" key="1">
    <citation type="submission" date="2013-11" db="EMBL/GenBank/DDBJ databases">
        <title>Comparative genomics of Ignicoccus.</title>
        <authorList>
            <person name="Podar M."/>
        </authorList>
    </citation>
    <scope>NUCLEOTIDE SEQUENCE [LARGE SCALE GENOMIC DNA]</scope>
    <source>
        <strain evidence="11 12">DSM 13165</strain>
    </source>
</reference>
<dbReference type="Gene3D" id="2.40.340.10">
    <property type="entry name" value="MoeA, C-terminal, domain IV"/>
    <property type="match status" value="1"/>
</dbReference>
<dbReference type="GO" id="GO:0005737">
    <property type="term" value="C:cytoplasm"/>
    <property type="evidence" value="ECO:0007669"/>
    <property type="project" value="TreeGrafter"/>
</dbReference>
<dbReference type="NCBIfam" id="TIGR00177">
    <property type="entry name" value="molyb_syn"/>
    <property type="match status" value="1"/>
</dbReference>
<name>A0A0U2M9T8_9CREN</name>
<dbReference type="GO" id="GO:0046872">
    <property type="term" value="F:metal ion binding"/>
    <property type="evidence" value="ECO:0007669"/>
    <property type="project" value="UniProtKB-KW"/>
</dbReference>
<dbReference type="Pfam" id="PF03453">
    <property type="entry name" value="MoeA_N"/>
    <property type="match status" value="1"/>
</dbReference>
<evidence type="ECO:0000256" key="6">
    <source>
        <dbReference type="ARBA" id="ARBA00022723"/>
    </source>
</evidence>
<protein>
    <recommendedName>
        <fullName evidence="3">molybdopterin molybdotransferase</fullName>
        <ecNumber evidence="3">2.10.1.1</ecNumber>
    </recommendedName>
</protein>